<dbReference type="AlphaFoldDB" id="A0A9D4EK50"/>
<dbReference type="Proteomes" id="UP000828390">
    <property type="component" value="Unassembled WGS sequence"/>
</dbReference>
<evidence type="ECO:0000313" key="1">
    <source>
        <dbReference type="EMBL" id="KAH3782154.1"/>
    </source>
</evidence>
<dbReference type="EMBL" id="JAIWYP010000008">
    <property type="protein sequence ID" value="KAH3782154.1"/>
    <property type="molecule type" value="Genomic_DNA"/>
</dbReference>
<gene>
    <name evidence="1" type="ORF">DPMN_160065</name>
</gene>
<accession>A0A9D4EK50</accession>
<comment type="caution">
    <text evidence="1">The sequence shown here is derived from an EMBL/GenBank/DDBJ whole genome shotgun (WGS) entry which is preliminary data.</text>
</comment>
<keyword evidence="2" id="KW-1185">Reference proteome</keyword>
<proteinExistence type="predicted"/>
<organism evidence="1 2">
    <name type="scientific">Dreissena polymorpha</name>
    <name type="common">Zebra mussel</name>
    <name type="synonym">Mytilus polymorpha</name>
    <dbReference type="NCBI Taxonomy" id="45954"/>
    <lineage>
        <taxon>Eukaryota</taxon>
        <taxon>Metazoa</taxon>
        <taxon>Spiralia</taxon>
        <taxon>Lophotrochozoa</taxon>
        <taxon>Mollusca</taxon>
        <taxon>Bivalvia</taxon>
        <taxon>Autobranchia</taxon>
        <taxon>Heteroconchia</taxon>
        <taxon>Euheterodonta</taxon>
        <taxon>Imparidentia</taxon>
        <taxon>Neoheterodontei</taxon>
        <taxon>Myida</taxon>
        <taxon>Dreissenoidea</taxon>
        <taxon>Dreissenidae</taxon>
        <taxon>Dreissena</taxon>
    </lineage>
</organism>
<name>A0A9D4EK50_DREPO</name>
<reference evidence="1" key="1">
    <citation type="journal article" date="2019" name="bioRxiv">
        <title>The Genome of the Zebra Mussel, Dreissena polymorpha: A Resource for Invasive Species Research.</title>
        <authorList>
            <person name="McCartney M.A."/>
            <person name="Auch B."/>
            <person name="Kono T."/>
            <person name="Mallez S."/>
            <person name="Zhang Y."/>
            <person name="Obille A."/>
            <person name="Becker A."/>
            <person name="Abrahante J.E."/>
            <person name="Garbe J."/>
            <person name="Badalamenti J.P."/>
            <person name="Herman A."/>
            <person name="Mangelson H."/>
            <person name="Liachko I."/>
            <person name="Sullivan S."/>
            <person name="Sone E.D."/>
            <person name="Koren S."/>
            <person name="Silverstein K.A.T."/>
            <person name="Beckman K.B."/>
            <person name="Gohl D.M."/>
        </authorList>
    </citation>
    <scope>NUCLEOTIDE SEQUENCE</scope>
    <source>
        <strain evidence="1">Duluth1</strain>
        <tissue evidence="1">Whole animal</tissue>
    </source>
</reference>
<evidence type="ECO:0000313" key="2">
    <source>
        <dbReference type="Proteomes" id="UP000828390"/>
    </source>
</evidence>
<protein>
    <submittedName>
        <fullName evidence="1">Uncharacterized protein</fullName>
    </submittedName>
</protein>
<sequence>MNGAGYPSTMNGAGYPSTMNGAGYPPTMNGKGRAYMNTCVKCFQPLYTCEGIAHFPTSLHFVSV</sequence>
<reference evidence="1" key="2">
    <citation type="submission" date="2020-11" db="EMBL/GenBank/DDBJ databases">
        <authorList>
            <person name="McCartney M.A."/>
            <person name="Auch B."/>
            <person name="Kono T."/>
            <person name="Mallez S."/>
            <person name="Becker A."/>
            <person name="Gohl D.M."/>
            <person name="Silverstein K.A.T."/>
            <person name="Koren S."/>
            <person name="Bechman K.B."/>
            <person name="Herman A."/>
            <person name="Abrahante J.E."/>
            <person name="Garbe J."/>
        </authorList>
    </citation>
    <scope>NUCLEOTIDE SEQUENCE</scope>
    <source>
        <strain evidence="1">Duluth1</strain>
        <tissue evidence="1">Whole animal</tissue>
    </source>
</reference>